<organism evidence="2 3">
    <name type="scientific">Paenibacillus xylanexedens</name>
    <dbReference type="NCBI Taxonomy" id="528191"/>
    <lineage>
        <taxon>Bacteria</taxon>
        <taxon>Bacillati</taxon>
        <taxon>Bacillota</taxon>
        <taxon>Bacilli</taxon>
        <taxon>Bacillales</taxon>
        <taxon>Paenibacillaceae</taxon>
        <taxon>Paenibacillus</taxon>
    </lineage>
</organism>
<dbReference type="Pfam" id="PF13027">
    <property type="entry name" value="DUF3888"/>
    <property type="match status" value="1"/>
</dbReference>
<evidence type="ECO:0000313" key="2">
    <source>
        <dbReference type="EMBL" id="MBP2246628.1"/>
    </source>
</evidence>
<sequence>MSMGFQKRLFHFILAATLMINSVSLYTDVTYADPESIQEHDYKAIALTMLNPYIAREITSYYQENHKQVPNYGLYDIHVLELKRHTQGGYSFRTVLEVRTFYGPHNPPYGKEIITFEIDPANVTMVNYVHTND</sequence>
<evidence type="ECO:0008006" key="4">
    <source>
        <dbReference type="Google" id="ProtNLM"/>
    </source>
</evidence>
<dbReference type="EMBL" id="JAGIKV010000011">
    <property type="protein sequence ID" value="MBP2246628.1"/>
    <property type="molecule type" value="Genomic_DNA"/>
</dbReference>
<keyword evidence="1" id="KW-0732">Signal</keyword>
<comment type="caution">
    <text evidence="2">The sequence shown here is derived from an EMBL/GenBank/DDBJ whole genome shotgun (WGS) entry which is preliminary data.</text>
</comment>
<feature type="chain" id="PRO_5046307296" description="DUF3888 domain-containing protein" evidence="1">
    <location>
        <begin position="28"/>
        <end position="133"/>
    </location>
</feature>
<keyword evidence="3" id="KW-1185">Reference proteome</keyword>
<reference evidence="2 3" key="1">
    <citation type="submission" date="2021-03" db="EMBL/GenBank/DDBJ databases">
        <title>Genomic Encyclopedia of Type Strains, Phase IV (KMG-IV): sequencing the most valuable type-strain genomes for metagenomic binning, comparative biology and taxonomic classification.</title>
        <authorList>
            <person name="Goeker M."/>
        </authorList>
    </citation>
    <scope>NUCLEOTIDE SEQUENCE [LARGE SCALE GENOMIC DNA]</scope>
    <source>
        <strain evidence="2 3">DSM 21292</strain>
    </source>
</reference>
<evidence type="ECO:0000313" key="3">
    <source>
        <dbReference type="Proteomes" id="UP000810207"/>
    </source>
</evidence>
<protein>
    <recommendedName>
        <fullName evidence="4">DUF3888 domain-containing protein</fullName>
    </recommendedName>
</protein>
<dbReference type="InterPro" id="IPR024984">
    <property type="entry name" value="DUF3888"/>
</dbReference>
<proteinExistence type="predicted"/>
<feature type="signal peptide" evidence="1">
    <location>
        <begin position="1"/>
        <end position="27"/>
    </location>
</feature>
<name>A0ABS4RUQ6_PAEXY</name>
<gene>
    <name evidence="2" type="ORF">J2Z28_003279</name>
</gene>
<dbReference type="RefSeq" id="WP_425325413.1">
    <property type="nucleotide sequence ID" value="NZ_JAGIKV010000011.1"/>
</dbReference>
<evidence type="ECO:0000256" key="1">
    <source>
        <dbReference type="SAM" id="SignalP"/>
    </source>
</evidence>
<dbReference type="Proteomes" id="UP000810207">
    <property type="component" value="Unassembled WGS sequence"/>
</dbReference>
<accession>A0ABS4RUQ6</accession>